<dbReference type="EMBL" id="JAQQWP010000009">
    <property type="protein sequence ID" value="KAK8099894.1"/>
    <property type="molecule type" value="Genomic_DNA"/>
</dbReference>
<accession>A0AAW0QCA0</accession>
<comment type="caution">
    <text evidence="4">The sequence shown here is derived from an EMBL/GenBank/DDBJ whole genome shotgun (WGS) entry which is preliminary data.</text>
</comment>
<feature type="region of interest" description="Disordered" evidence="2">
    <location>
        <begin position="1964"/>
        <end position="1992"/>
    </location>
</feature>
<dbReference type="Proteomes" id="UP001392437">
    <property type="component" value="Unassembled WGS sequence"/>
</dbReference>
<keyword evidence="5" id="KW-1185">Reference proteome</keyword>
<dbReference type="SUPFAM" id="SSF52540">
    <property type="entry name" value="P-loop containing nucleoside triphosphate hydrolases"/>
    <property type="match status" value="1"/>
</dbReference>
<dbReference type="Gene3D" id="3.40.50.300">
    <property type="entry name" value="P-loop containing nucleotide triphosphate hydrolases"/>
    <property type="match status" value="1"/>
</dbReference>
<evidence type="ECO:0000256" key="1">
    <source>
        <dbReference type="ARBA" id="ARBA00022737"/>
    </source>
</evidence>
<organism evidence="4 5">
    <name type="scientific">Apiospora kogelbergensis</name>
    <dbReference type="NCBI Taxonomy" id="1337665"/>
    <lineage>
        <taxon>Eukaryota</taxon>
        <taxon>Fungi</taxon>
        <taxon>Dikarya</taxon>
        <taxon>Ascomycota</taxon>
        <taxon>Pezizomycotina</taxon>
        <taxon>Sordariomycetes</taxon>
        <taxon>Xylariomycetidae</taxon>
        <taxon>Amphisphaeriales</taxon>
        <taxon>Apiosporaceae</taxon>
        <taxon>Apiospora</taxon>
    </lineage>
</organism>
<dbReference type="PANTHER" id="PTHR10039">
    <property type="entry name" value="AMELOGENIN"/>
    <property type="match status" value="1"/>
</dbReference>
<sequence length="2111" mass="233644">MAPASVMPLMSNLHTLGGLGVGSQRASGILEHGIMTTGSTSQREVGQGKTRSASLAMETSALSRAVYALKRRSDSELGSGISSQIMSESHVSILDWIGVQRMSHLPAEGSSYDKVLAWTQLFVERLHSFELAIEKFAGDSSLATQLAYGYCAILLKLGKDNASALTTSLGFFYSISGNLVDLLERAEMFQASHDIRGHLVLAMTDLVTLVASIATYFYKAIRSSSTDSTSINIYSTFAEQISTFQDRCNKIAESMWRHQLLAHGMSADKVSDVKSVQSWLAPEDRVLNNAAGGGGAALLAQDREELTCLWAGPHLTRFLRGDNKVLSISGKPGCGKTVASSVIVDYLQRPISGSHYDALYIPIDSNVPVETATRAVAKAIMSQLLVKRIGNTQLLQILSDACKTCQTVANSDEYDNTVWSALGRALGAALPGAKELVLVVDGIDDAACDEKSMFRRLVSAVAQGSNTQLITLGRAKFEGTGQSSLQITDGLIFDDIMAVVRSHFDSDAEFSSMSDFDQETIISQITEASAGSFLWAKMATKRLRRAVGLDKFRAAVAAAVKSKPTITDLVQQTVHTTSVSDEARHMLLWLATAERPLSVKELATLSCIQADKGTISDAHVDVLATLKHVQGLVCLQQGLMSIRHGLVRASLRELQAKGELVSTVTDAQADLATRLLFYIKTVTPEQHGPSADLLNDHDRAQLLNRFPLLDFAVRHWPVHLIKSTTFAKGGYTETAKTFSKVFPTTVTSLRLQATLWQYCPAPLLLAYHTTVTMIYRECFTVKSPLTLQCIIYLAILHRQIGRFEESASFFFEAASLSSKRQPADQELTIQMADTYIQMTDGKVSTTRTEFMKKREETLSILVECYTVKFGQASSQVVGTLRRLSEHYRSTKETNKYEQITKSIQTRMRIDSESGEISGTDRDLRVQLKGPKEVDTAEEGDLLLLDIEERDEKIVHSRDFTKEAQRCVSEGRIDAAEKCYLEAWQRASHEHSLHRSDMTTEKSIQALLRYSQFLQSQKRTTEASALLVGICEEYSSESASRLTETSASLLAQVSNVAKSMGLSSVSLAVSKLCMQHYRATNRTQTSAYKEAAESVQTITQEIFKSSNSSQTMASEKTLEETVYEYAGSISTMRSTTFASINSLISLHVSQRRWLDACRFIKKVLLGIWPSFFSFNVQDVLLVQEHTENGVGLVERLAELYSSRRRQIEEEDIRVRLYRSLRSGREVNDKLRERVTQELLSFYSKTSKNESGIAIRQEVLDDLIAYHGEQHPTVIKALWELAELTRPRPASIEYYQTIIRILNGNSKTSKPEALKPMIFVATELWSKGAFTEALPYYKTFFNTFFTAPKSSPIFQDQKLVRECFDHYLGCMRHSRTSFTLLHKITTEYHTQCQTIYGASTSIAVQAKLTLAKLCQESKATEAQAMMLFEELVKTGSKEIDLQEISSTLEIMQEEQATIIMEHSSSSSSSTAISSAQVDRAVTVLHKRFSSARETHGWAHEESLTQLSELVRFQSKQKDQSETVSRELKEATTNILSTEKSSTRLAAAASTIASSYMSSNMVSQATELTDELYRQVLMKDTSNVKASGFDLSSCGRESLIFIAQLEYSLRRSAATLTEIMAALSTQYAYFEELGTLFQSKSTNFLAVSKTVARIHQNLRSSGRLRASARVFHQYVSWAASTQSSFVEQAKMSPAQIEVFLQAILGHMGTHESHDMIRTAGIIGNTRLVELLDDQNYDMACDLGMACFKFIAVKPESYRTPVIAKLVLTMGIQLGSRAADDGTKMSPDARAGLLKTSRTILDDVLRVLMDETNVNLARLDPAHLDQLVSLLGAQENYAKLAQLLTVLWQSREVQQEWDPVVAFTLARRYILARYVVGDSRAALRIAEHIVYNCRRVHGLCHPATLEMAVLLSQLYSSVAQRHQKLANGSGSANGNGNMAGRYYRKSAAIHEDVLRSLTDPAYTSMDGGSLYDAMENGSSHGSNGSSSPSSPTETGFMHSVLLHPDAQQQPHRGGREHHSDGQVARRHLGLLKLALERAGDWPKGYAEYERLNADVFAQYSADLADVGGVEKWDLSGFGNGRAESDEDLVRATDLKSWQLLLDTSGRTYSNGGEQD</sequence>
<keyword evidence="1" id="KW-0677">Repeat</keyword>
<dbReference type="InterPro" id="IPR027417">
    <property type="entry name" value="P-loop_NTPase"/>
</dbReference>
<name>A0AAW0QCA0_9PEZI</name>
<gene>
    <name evidence="4" type="ORF">PG999_010268</name>
</gene>
<proteinExistence type="predicted"/>
<evidence type="ECO:0000313" key="5">
    <source>
        <dbReference type="Proteomes" id="UP001392437"/>
    </source>
</evidence>
<evidence type="ECO:0000259" key="3">
    <source>
        <dbReference type="Pfam" id="PF24883"/>
    </source>
</evidence>
<protein>
    <submittedName>
        <fullName evidence="4">NACHT domain protein</fullName>
    </submittedName>
</protein>
<reference evidence="4 5" key="1">
    <citation type="submission" date="2023-01" db="EMBL/GenBank/DDBJ databases">
        <title>Analysis of 21 Apiospora genomes using comparative genomics revels a genus with tremendous synthesis potential of carbohydrate active enzymes and secondary metabolites.</title>
        <authorList>
            <person name="Sorensen T."/>
        </authorList>
    </citation>
    <scope>NUCLEOTIDE SEQUENCE [LARGE SCALE GENOMIC DNA]</scope>
    <source>
        <strain evidence="4 5">CBS 117206</strain>
    </source>
</reference>
<dbReference type="PANTHER" id="PTHR10039:SF9">
    <property type="entry name" value="NACHT DOMAIN PROTEIN (AFU_ORTHOLOGUE AFUA_2G01760)"/>
    <property type="match status" value="1"/>
</dbReference>
<dbReference type="Pfam" id="PF24883">
    <property type="entry name" value="NPHP3_N"/>
    <property type="match status" value="1"/>
</dbReference>
<dbReference type="InterPro" id="IPR056884">
    <property type="entry name" value="NPHP3-like_N"/>
</dbReference>
<evidence type="ECO:0000313" key="4">
    <source>
        <dbReference type="EMBL" id="KAK8099894.1"/>
    </source>
</evidence>
<feature type="compositionally biased region" description="Low complexity" evidence="2">
    <location>
        <begin position="1971"/>
        <end position="1991"/>
    </location>
</feature>
<evidence type="ECO:0000256" key="2">
    <source>
        <dbReference type="SAM" id="MobiDB-lite"/>
    </source>
</evidence>
<feature type="domain" description="Nephrocystin 3-like N-terminal" evidence="3">
    <location>
        <begin position="315"/>
        <end position="467"/>
    </location>
</feature>